<reference evidence="1 2" key="1">
    <citation type="journal article" date="2009" name="Appl. Environ. Microbiol.">
        <title>Genomic characterization of the intron-containing T7-like phage phiL7 of Xanthomonas campestris.</title>
        <authorList>
            <person name="Lee C.N."/>
            <person name="Lin J.W."/>
            <person name="Weng S.F."/>
            <person name="Tseng Y.H."/>
        </authorList>
    </citation>
    <scope>NUCLEOTIDE SEQUENCE</scope>
</reference>
<keyword evidence="2" id="KW-1185">Reference proteome</keyword>
<dbReference type="InterPro" id="IPR043502">
    <property type="entry name" value="DNA/RNA_pol_sf"/>
</dbReference>
<dbReference type="GeneID" id="7943870"/>
<dbReference type="OrthoDB" id="308at10239"/>
<evidence type="ECO:0000313" key="1">
    <source>
        <dbReference type="EMBL" id="ACE75786.1"/>
    </source>
</evidence>
<evidence type="ECO:0000313" key="2">
    <source>
        <dbReference type="Proteomes" id="UP000001480"/>
    </source>
</evidence>
<protein>
    <submittedName>
        <fullName evidence="1">p46</fullName>
    </submittedName>
</protein>
<dbReference type="SUPFAM" id="SSF53098">
    <property type="entry name" value="Ribonuclease H-like"/>
    <property type="match status" value="1"/>
</dbReference>
<dbReference type="RefSeq" id="YP_002922660.1">
    <property type="nucleotide sequence ID" value="NC_012742.1"/>
</dbReference>
<accession>C4ML46</accession>
<organism evidence="1 2">
    <name type="scientific">Xanthomonas phage phiL7</name>
    <dbReference type="NCBI Taxonomy" id="538979"/>
    <lineage>
        <taxon>Viruses</taxon>
        <taxon>Duplodnaviria</taxon>
        <taxon>Heunggongvirae</taxon>
        <taxon>Uroviricota</taxon>
        <taxon>Caudoviricetes</taxon>
        <taxon>Eisenstarkvirus</taxon>
        <taxon>Eisenstarkvirus L7</taxon>
    </lineage>
</organism>
<dbReference type="Proteomes" id="UP000001480">
    <property type="component" value="Segment"/>
</dbReference>
<dbReference type="KEGG" id="vg:7943870"/>
<dbReference type="EMBL" id="EU717894">
    <property type="protein sequence ID" value="ACE75786.1"/>
    <property type="molecule type" value="Genomic_DNA"/>
</dbReference>
<name>C4ML46_9CAUD</name>
<dbReference type="InterPro" id="IPR012337">
    <property type="entry name" value="RNaseH-like_sf"/>
</dbReference>
<sequence length="478" mass="52798">MSYVVLDLETTTTTRFKRKATPFNSLNKVVALGWKRQGDTRNTGVYYPTAKAMDGTYSGGAKDGWLAPLLEGTTFLVGHNGKFDILHAICSGPLNRKAWIDYIDRGGQIWCTQLGEYLLHGQAQEYQIASLDEVAPRYGGNLKNDAVKSLWEAGIDTPDIDADMLMEYLIGYESHHNELHPAGQQDDGDIGNTEKVFLGQVQAFKARGGLRSALLNMGAMVFTIEAEFNGMFVNLPWALEHAKVLEGQLKEATQELNGYVPEGLPFEFKWSSRFHKSALIFGGTVNYKARAPILDSEGQQTYSQKEEVHVLLAAPNGSPLEGGGTMPLDEWHTLCMEDPNSAPSVVRYAGGKNKGEVKTKRVKGPDFSKPKSRIEDFKYRFGGFTTPDKKWEGSDAGVYSTAAEVIEELGNRNIPFLKALARRADIHKDLSTYFIVTDEDTGESKGMLTLVGPDGIIHHQLHMVRTITGRLSSSDPNL</sequence>
<dbReference type="SUPFAM" id="SSF56672">
    <property type="entry name" value="DNA/RNA polymerases"/>
    <property type="match status" value="1"/>
</dbReference>
<proteinExistence type="predicted"/>